<sequence length="288" mass="31965">MRILFYGVPFTITILIGCSPRGNQHSEEAVRVDSTQPIDSPLEIKVVSQDVATQEVAPRKSYQFDTLSLPKVDKNSPVKILATGTFHANEVWKGVEKENWVAIFRRHNHFFTQKTTVVAKRVHDEIMDADDENTGWSVSTVSPDTAILLVSGITLPEGKIMPLTLPGTEILPGDSITFRYQGNDYALFATGSDKGDPSDRYDIYNYKLYIAANRNGQIIVQHIVAIPNFDDHMVNVIFAGDLDGDNVPDFLIDTASKYNSEMPSLFLSNSATPETLLKMVATYFVVGC</sequence>
<organism evidence="1 2">
    <name type="scientific">Chryseolinea lacunae</name>
    <dbReference type="NCBI Taxonomy" id="2801331"/>
    <lineage>
        <taxon>Bacteria</taxon>
        <taxon>Pseudomonadati</taxon>
        <taxon>Bacteroidota</taxon>
        <taxon>Cytophagia</taxon>
        <taxon>Cytophagales</taxon>
        <taxon>Fulvivirgaceae</taxon>
        <taxon>Chryseolinea</taxon>
    </lineage>
</organism>
<proteinExistence type="predicted"/>
<reference evidence="1 2" key="1">
    <citation type="submission" date="2021-01" db="EMBL/GenBank/DDBJ databases">
        <title>Chryseolinea sp. Jin1 Genome sequencing and assembly.</title>
        <authorList>
            <person name="Kim I."/>
        </authorList>
    </citation>
    <scope>NUCLEOTIDE SEQUENCE [LARGE SCALE GENOMIC DNA]</scope>
    <source>
        <strain evidence="1 2">Jin1</strain>
    </source>
</reference>
<evidence type="ECO:0000313" key="2">
    <source>
        <dbReference type="Proteomes" id="UP000613030"/>
    </source>
</evidence>
<dbReference type="Proteomes" id="UP000613030">
    <property type="component" value="Unassembled WGS sequence"/>
</dbReference>
<protein>
    <submittedName>
        <fullName evidence="1">Uncharacterized protein</fullName>
    </submittedName>
</protein>
<comment type="caution">
    <text evidence="1">The sequence shown here is derived from an EMBL/GenBank/DDBJ whole genome shotgun (WGS) entry which is preliminary data.</text>
</comment>
<name>A0ABS1KYS5_9BACT</name>
<dbReference type="EMBL" id="JAERRB010000010">
    <property type="protein sequence ID" value="MBL0744387.1"/>
    <property type="molecule type" value="Genomic_DNA"/>
</dbReference>
<keyword evidence="2" id="KW-1185">Reference proteome</keyword>
<gene>
    <name evidence="1" type="ORF">JI741_24350</name>
</gene>
<dbReference type="RefSeq" id="WP_202014040.1">
    <property type="nucleotide sequence ID" value="NZ_JAERRB010000010.1"/>
</dbReference>
<dbReference type="PROSITE" id="PS51257">
    <property type="entry name" value="PROKAR_LIPOPROTEIN"/>
    <property type="match status" value="1"/>
</dbReference>
<evidence type="ECO:0000313" key="1">
    <source>
        <dbReference type="EMBL" id="MBL0744387.1"/>
    </source>
</evidence>
<accession>A0ABS1KYS5</accession>